<keyword evidence="4" id="KW-1185">Reference proteome</keyword>
<keyword evidence="1 2" id="KW-0732">Signal</keyword>
<evidence type="ECO:0000256" key="2">
    <source>
        <dbReference type="SAM" id="SignalP"/>
    </source>
</evidence>
<dbReference type="RefSeq" id="WP_200356474.1">
    <property type="nucleotide sequence ID" value="NZ_JAENIL010000028.1"/>
</dbReference>
<reference evidence="3" key="1">
    <citation type="submission" date="2021-01" db="EMBL/GenBank/DDBJ databases">
        <title>Modified the classification status of verrucomicrobia.</title>
        <authorList>
            <person name="Feng X."/>
        </authorList>
    </citation>
    <scope>NUCLEOTIDE SEQUENCE</scope>
    <source>
        <strain evidence="3">KCTC 13126</strain>
    </source>
</reference>
<dbReference type="Proteomes" id="UP000617628">
    <property type="component" value="Unassembled WGS sequence"/>
</dbReference>
<comment type="caution">
    <text evidence="3">The sequence shown here is derived from an EMBL/GenBank/DDBJ whole genome shotgun (WGS) entry which is preliminary data.</text>
</comment>
<proteinExistence type="predicted"/>
<dbReference type="InterPro" id="IPR013517">
    <property type="entry name" value="FG-GAP"/>
</dbReference>
<gene>
    <name evidence="3" type="ORF">JIN87_15380</name>
</gene>
<feature type="signal peptide" evidence="2">
    <location>
        <begin position="1"/>
        <end position="18"/>
    </location>
</feature>
<dbReference type="EMBL" id="JAENIL010000028">
    <property type="protein sequence ID" value="MBK1878261.1"/>
    <property type="molecule type" value="Genomic_DNA"/>
</dbReference>
<feature type="chain" id="PRO_5037381225" evidence="2">
    <location>
        <begin position="19"/>
        <end position="388"/>
    </location>
</feature>
<evidence type="ECO:0000313" key="3">
    <source>
        <dbReference type="EMBL" id="MBK1878261.1"/>
    </source>
</evidence>
<dbReference type="SUPFAM" id="SSF69318">
    <property type="entry name" value="Integrin alpha N-terminal domain"/>
    <property type="match status" value="1"/>
</dbReference>
<accession>A0A934RXB3</accession>
<organism evidence="3 4">
    <name type="scientific">Pelagicoccus mobilis</name>
    <dbReference type="NCBI Taxonomy" id="415221"/>
    <lineage>
        <taxon>Bacteria</taxon>
        <taxon>Pseudomonadati</taxon>
        <taxon>Verrucomicrobiota</taxon>
        <taxon>Opitutia</taxon>
        <taxon>Puniceicoccales</taxon>
        <taxon>Pelagicoccaceae</taxon>
        <taxon>Pelagicoccus</taxon>
    </lineage>
</organism>
<dbReference type="Gene3D" id="2.130.10.130">
    <property type="entry name" value="Integrin alpha, N-terminal"/>
    <property type="match status" value="1"/>
</dbReference>
<dbReference type="Pfam" id="PF13517">
    <property type="entry name" value="FG-GAP_3"/>
    <property type="match status" value="2"/>
</dbReference>
<name>A0A934RXB3_9BACT</name>
<sequence>MKKLILPALAISTLSASAAGDAPLPIDQWTYIQIDNKKAMWGDFAKPNWLRYFGLDMGDIDQDGDADIITGRNVYLNPGDDMSSQWRKLDLGKNVDAMLFYQENDQSPPRLIAEALPDVWEFEYKKGSFKSRVIGQIPATGHHNGQGYRVADITGNGTNEILLASLGGIFMLELGPDGMTTSKAIGKDASDEGFAVGDIDGDGDLDLASGFRVEGKDPENPLVVVWFENPGSSSENWTKHEVGLTTHAVDRVEIGDLNGDGKADIAVAEERYPGLEPDASLWVFLQGEKRWDRKKIVTQYSMNNLDTADMDNDGDLDLITCEHKGSKLELQIWENDGSANFTKTLVDQGKESHLGAQTADMDGDGDLDIVSIGWDQHKFVHLWRNDAK</sequence>
<evidence type="ECO:0000256" key="1">
    <source>
        <dbReference type="ARBA" id="ARBA00022729"/>
    </source>
</evidence>
<dbReference type="InterPro" id="IPR028994">
    <property type="entry name" value="Integrin_alpha_N"/>
</dbReference>
<dbReference type="AlphaFoldDB" id="A0A934RXB3"/>
<dbReference type="PANTHER" id="PTHR46580:SF4">
    <property type="entry name" value="ATP_GTP-BINDING PROTEIN"/>
    <property type="match status" value="1"/>
</dbReference>
<protein>
    <submittedName>
        <fullName evidence="3">VCBS repeat-containing protein</fullName>
    </submittedName>
</protein>
<dbReference type="PANTHER" id="PTHR46580">
    <property type="entry name" value="SENSOR KINASE-RELATED"/>
    <property type="match status" value="1"/>
</dbReference>
<evidence type="ECO:0000313" key="4">
    <source>
        <dbReference type="Proteomes" id="UP000617628"/>
    </source>
</evidence>